<dbReference type="Proteomes" id="UP000198604">
    <property type="component" value="Unassembled WGS sequence"/>
</dbReference>
<evidence type="ECO:0000313" key="2">
    <source>
        <dbReference type="EMBL" id="CQR25422.1"/>
    </source>
</evidence>
<keyword evidence="1" id="KW-0472">Membrane</keyword>
<proteinExistence type="predicted"/>
<dbReference type="AlphaFoldDB" id="A0A0E4CT81"/>
<accession>A0A0E4CT81</accession>
<dbReference type="STRING" id="1608583.BN1356_01763"/>
<keyword evidence="1" id="KW-0812">Transmembrane</keyword>
<dbReference type="EMBL" id="CTEN01000003">
    <property type="protein sequence ID" value="CQR25422.1"/>
    <property type="molecule type" value="Genomic_DNA"/>
</dbReference>
<evidence type="ECO:0000313" key="3">
    <source>
        <dbReference type="Proteomes" id="UP000198604"/>
    </source>
</evidence>
<organism evidence="2 3">
    <name type="scientific">Streptococcus varani</name>
    <dbReference type="NCBI Taxonomy" id="1608583"/>
    <lineage>
        <taxon>Bacteria</taxon>
        <taxon>Bacillati</taxon>
        <taxon>Bacillota</taxon>
        <taxon>Bacilli</taxon>
        <taxon>Lactobacillales</taxon>
        <taxon>Streptococcaceae</taxon>
        <taxon>Streptococcus</taxon>
    </lineage>
</organism>
<evidence type="ECO:0008006" key="4">
    <source>
        <dbReference type="Google" id="ProtNLM"/>
    </source>
</evidence>
<keyword evidence="3" id="KW-1185">Reference proteome</keyword>
<sequence length="57" mass="6420">MNKIRDALAVTVFIFGLASLWFWLTQGNPWAHFQESLLVATFIGLCSVLGGTVTKWY</sequence>
<keyword evidence="1" id="KW-1133">Transmembrane helix</keyword>
<gene>
    <name evidence="2" type="ORF">BN1356_01763</name>
</gene>
<feature type="transmembrane region" description="Helical" evidence="1">
    <location>
        <begin position="7"/>
        <end position="24"/>
    </location>
</feature>
<evidence type="ECO:0000256" key="1">
    <source>
        <dbReference type="SAM" id="Phobius"/>
    </source>
</evidence>
<name>A0A0E4CT81_9STRE</name>
<protein>
    <recommendedName>
        <fullName evidence="4">Holin</fullName>
    </recommendedName>
</protein>
<feature type="transmembrane region" description="Helical" evidence="1">
    <location>
        <begin position="36"/>
        <end position="54"/>
    </location>
</feature>
<dbReference type="RefSeq" id="WP_176694259.1">
    <property type="nucleotide sequence ID" value="NZ_CTEN01000003.1"/>
</dbReference>
<reference evidence="3" key="1">
    <citation type="submission" date="2015-03" db="EMBL/GenBank/DDBJ databases">
        <authorList>
            <person name="Urmite Genomes"/>
        </authorList>
    </citation>
    <scope>NUCLEOTIDE SEQUENCE [LARGE SCALE GENOMIC DNA]</scope>
    <source>
        <strain evidence="3">FF10</strain>
    </source>
</reference>